<dbReference type="FunFam" id="4.10.1170.10:FF:000001">
    <property type="entry name" value="MAP kinase-activated protein kinase 3"/>
    <property type="match status" value="1"/>
</dbReference>
<evidence type="ECO:0000256" key="3">
    <source>
        <dbReference type="ARBA" id="ARBA00022527"/>
    </source>
</evidence>
<feature type="region of interest" description="Disordered" evidence="11">
    <location>
        <begin position="137"/>
        <end position="173"/>
    </location>
</feature>
<dbReference type="Gene3D" id="1.10.510.10">
    <property type="entry name" value="Transferase(Phosphotransferase) domain 1"/>
    <property type="match status" value="1"/>
</dbReference>
<keyword evidence="13" id="KW-1185">Reference proteome</keyword>
<dbReference type="AlphaFoldDB" id="A0AAV6TGN8"/>
<evidence type="ECO:0000256" key="1">
    <source>
        <dbReference type="ARBA" id="ARBA00006692"/>
    </source>
</evidence>
<dbReference type="GO" id="GO:0004674">
    <property type="term" value="F:protein serine/threonine kinase activity"/>
    <property type="evidence" value="ECO:0007669"/>
    <property type="project" value="UniProtKB-KW"/>
</dbReference>
<evidence type="ECO:0000256" key="4">
    <source>
        <dbReference type="ARBA" id="ARBA00022553"/>
    </source>
</evidence>
<evidence type="ECO:0000256" key="8">
    <source>
        <dbReference type="ARBA" id="ARBA00022840"/>
    </source>
</evidence>
<comment type="similarity">
    <text evidence="1">Belongs to the protein kinase superfamily. CAMK Ser/Thr protein kinase family.</text>
</comment>
<dbReference type="GO" id="GO:0005524">
    <property type="term" value="F:ATP binding"/>
    <property type="evidence" value="ECO:0007669"/>
    <property type="project" value="UniProtKB-KW"/>
</dbReference>
<keyword evidence="4" id="KW-0597">Phosphoprotein</keyword>
<keyword evidence="8" id="KW-0067">ATP-binding</keyword>
<evidence type="ECO:0000256" key="5">
    <source>
        <dbReference type="ARBA" id="ARBA00022679"/>
    </source>
</evidence>
<dbReference type="SUPFAM" id="SSF56112">
    <property type="entry name" value="Protein kinase-like (PK-like)"/>
    <property type="match status" value="1"/>
</dbReference>
<dbReference type="Proteomes" id="UP000827092">
    <property type="component" value="Unassembled WGS sequence"/>
</dbReference>
<feature type="compositionally biased region" description="Basic residues" evidence="11">
    <location>
        <begin position="91"/>
        <end position="107"/>
    </location>
</feature>
<accession>A0AAV6TGN8</accession>
<comment type="catalytic activity">
    <reaction evidence="9">
        <text>L-threonyl-[protein] + ATP = O-phospho-L-threonyl-[protein] + ADP + H(+)</text>
        <dbReference type="Rhea" id="RHEA:46608"/>
        <dbReference type="Rhea" id="RHEA-COMP:11060"/>
        <dbReference type="Rhea" id="RHEA-COMP:11605"/>
        <dbReference type="ChEBI" id="CHEBI:15378"/>
        <dbReference type="ChEBI" id="CHEBI:30013"/>
        <dbReference type="ChEBI" id="CHEBI:30616"/>
        <dbReference type="ChEBI" id="CHEBI:61977"/>
        <dbReference type="ChEBI" id="CHEBI:456216"/>
        <dbReference type="EC" id="2.7.11.1"/>
    </reaction>
</comment>
<evidence type="ECO:0000256" key="7">
    <source>
        <dbReference type="ARBA" id="ARBA00022777"/>
    </source>
</evidence>
<dbReference type="Gene3D" id="4.10.1170.10">
    <property type="entry name" value="MAP kinase activated protein kinase 2"/>
    <property type="match status" value="1"/>
</dbReference>
<organism evidence="12 13">
    <name type="scientific">Oedothorax gibbosus</name>
    <dbReference type="NCBI Taxonomy" id="931172"/>
    <lineage>
        <taxon>Eukaryota</taxon>
        <taxon>Metazoa</taxon>
        <taxon>Ecdysozoa</taxon>
        <taxon>Arthropoda</taxon>
        <taxon>Chelicerata</taxon>
        <taxon>Arachnida</taxon>
        <taxon>Araneae</taxon>
        <taxon>Araneomorphae</taxon>
        <taxon>Entelegynae</taxon>
        <taxon>Araneoidea</taxon>
        <taxon>Linyphiidae</taxon>
        <taxon>Erigoninae</taxon>
        <taxon>Oedothorax</taxon>
    </lineage>
</organism>
<protein>
    <recommendedName>
        <fullName evidence="2">non-specific serine/threonine protein kinase</fullName>
        <ecNumber evidence="2">2.7.11.1</ecNumber>
    </recommendedName>
</protein>
<feature type="compositionally biased region" description="Basic and acidic residues" evidence="11">
    <location>
        <begin position="43"/>
        <end position="84"/>
    </location>
</feature>
<evidence type="ECO:0000256" key="10">
    <source>
        <dbReference type="ARBA" id="ARBA00048679"/>
    </source>
</evidence>
<keyword evidence="3" id="KW-0723">Serine/threonine-protein kinase</keyword>
<dbReference type="InterPro" id="IPR011009">
    <property type="entry name" value="Kinase-like_dom_sf"/>
</dbReference>
<keyword evidence="6" id="KW-0547">Nucleotide-binding</keyword>
<evidence type="ECO:0000313" key="13">
    <source>
        <dbReference type="Proteomes" id="UP000827092"/>
    </source>
</evidence>
<feature type="region of interest" description="Disordered" evidence="11">
    <location>
        <begin position="20"/>
        <end position="118"/>
    </location>
</feature>
<keyword evidence="7" id="KW-0418">Kinase</keyword>
<dbReference type="EC" id="2.7.11.1" evidence="2"/>
<dbReference type="EMBL" id="JAFNEN010004608">
    <property type="protein sequence ID" value="KAG8170984.1"/>
    <property type="molecule type" value="Genomic_DNA"/>
</dbReference>
<feature type="compositionally biased region" description="Basic and acidic residues" evidence="11">
    <location>
        <begin position="156"/>
        <end position="169"/>
    </location>
</feature>
<evidence type="ECO:0000256" key="6">
    <source>
        <dbReference type="ARBA" id="ARBA00022741"/>
    </source>
</evidence>
<feature type="compositionally biased region" description="Gly residues" evidence="11">
    <location>
        <begin position="21"/>
        <end position="42"/>
    </location>
</feature>
<evidence type="ECO:0000256" key="2">
    <source>
        <dbReference type="ARBA" id="ARBA00012513"/>
    </source>
</evidence>
<name>A0AAV6TGN8_9ARAC</name>
<comment type="catalytic activity">
    <reaction evidence="10">
        <text>L-seryl-[protein] + ATP = O-phospho-L-seryl-[protein] + ADP + H(+)</text>
        <dbReference type="Rhea" id="RHEA:17989"/>
        <dbReference type="Rhea" id="RHEA-COMP:9863"/>
        <dbReference type="Rhea" id="RHEA-COMP:11604"/>
        <dbReference type="ChEBI" id="CHEBI:15378"/>
        <dbReference type="ChEBI" id="CHEBI:29999"/>
        <dbReference type="ChEBI" id="CHEBI:30616"/>
        <dbReference type="ChEBI" id="CHEBI:83421"/>
        <dbReference type="ChEBI" id="CHEBI:456216"/>
        <dbReference type="EC" id="2.7.11.1"/>
    </reaction>
</comment>
<dbReference type="InterPro" id="IPR027442">
    <property type="entry name" value="MAPKAPK_C"/>
</dbReference>
<evidence type="ECO:0000256" key="9">
    <source>
        <dbReference type="ARBA" id="ARBA00047899"/>
    </source>
</evidence>
<proteinExistence type="inferred from homology"/>
<evidence type="ECO:0000256" key="11">
    <source>
        <dbReference type="SAM" id="MobiDB-lite"/>
    </source>
</evidence>
<keyword evidence="5" id="KW-0808">Transferase</keyword>
<comment type="caution">
    <text evidence="12">The sequence shown here is derived from an EMBL/GenBank/DDBJ whole genome shotgun (WGS) entry which is preliminary data.</text>
</comment>
<sequence length="267" mass="29719">MRSGGLSAVVVVSHCSRVQFEGGGRMGGGGEGGELDQGGGGRGGERGRWGEHAEGVREVRGDEARGRDKDLQETRNGRCAKEDAGCEGIGKKKKTGQQGRRRGRRGKKVEGGGGVERQGGGIVERARVYKETEETLPHGSHFTNSCGRATDEEREETGQRRYREKDKKHPGPYTKELIKGLLRTDPANRFTIEEVMSNKWIAQFTEVPQTPLYSVKVLKEEEYAWPDVQEEMTRSLATMRVDYDAVHLKNLDKSNNSLLSKRRQHPK</sequence>
<evidence type="ECO:0000313" key="12">
    <source>
        <dbReference type="EMBL" id="KAG8170984.1"/>
    </source>
</evidence>
<reference evidence="12 13" key="1">
    <citation type="journal article" date="2022" name="Nat. Ecol. Evol.">
        <title>A masculinizing supergene underlies an exaggerated male reproductive morph in a spider.</title>
        <authorList>
            <person name="Hendrickx F."/>
            <person name="De Corte Z."/>
            <person name="Sonet G."/>
            <person name="Van Belleghem S.M."/>
            <person name="Kostlbacher S."/>
            <person name="Vangestel C."/>
        </authorList>
    </citation>
    <scope>NUCLEOTIDE SEQUENCE [LARGE SCALE GENOMIC DNA]</scope>
    <source>
        <strain evidence="12">W744_W776</strain>
    </source>
</reference>
<gene>
    <name evidence="12" type="ORF">JTE90_013844</name>
</gene>